<evidence type="ECO:0000313" key="2">
    <source>
        <dbReference type="Proteomes" id="UP000281708"/>
    </source>
</evidence>
<sequence length="166" mass="18342">MRFSQSEVDLLRDLLTARTDGGGVEVPPSILLAVLACAGGQTIRDAWGSVQDSREGDGWQVLAVCDETVVEVVANPYVDEGDGKWQEGIDAVVHRISDISSVNVVRPEGSWSPDLEAWVSEPGWVFKFRDGTVLKLWGRHVDGKWQRSLASDVGQVLHRRWLDQCS</sequence>
<accession>A0A3L8P217</accession>
<dbReference type="EMBL" id="RDBE01000007">
    <property type="protein sequence ID" value="RLV49007.1"/>
    <property type="molecule type" value="Genomic_DNA"/>
</dbReference>
<proteinExistence type="predicted"/>
<name>A0A3L8P217_9ACTN</name>
<comment type="caution">
    <text evidence="1">The sequence shown here is derived from an EMBL/GenBank/DDBJ whole genome shotgun (WGS) entry which is preliminary data.</text>
</comment>
<gene>
    <name evidence="1" type="ORF">D9V37_10510</name>
</gene>
<dbReference type="Proteomes" id="UP000281708">
    <property type="component" value="Unassembled WGS sequence"/>
</dbReference>
<protein>
    <submittedName>
        <fullName evidence="1">Uncharacterized protein</fullName>
    </submittedName>
</protein>
<organism evidence="1 2">
    <name type="scientific">Nocardioides mangrovicus</name>
    <dbReference type="NCBI Taxonomy" id="2478913"/>
    <lineage>
        <taxon>Bacteria</taxon>
        <taxon>Bacillati</taxon>
        <taxon>Actinomycetota</taxon>
        <taxon>Actinomycetes</taxon>
        <taxon>Propionibacteriales</taxon>
        <taxon>Nocardioidaceae</taxon>
        <taxon>Nocardioides</taxon>
    </lineage>
</organism>
<keyword evidence="2" id="KW-1185">Reference proteome</keyword>
<dbReference type="OrthoDB" id="9809635at2"/>
<evidence type="ECO:0000313" key="1">
    <source>
        <dbReference type="EMBL" id="RLV49007.1"/>
    </source>
</evidence>
<reference evidence="1 2" key="1">
    <citation type="submission" date="2018-10" db="EMBL/GenBank/DDBJ databases">
        <title>Marmoricola sp. 4Q3S-7 whole genome shotgun sequence.</title>
        <authorList>
            <person name="Li F."/>
        </authorList>
    </citation>
    <scope>NUCLEOTIDE SEQUENCE [LARGE SCALE GENOMIC DNA]</scope>
    <source>
        <strain evidence="1 2">4Q3S-7</strain>
    </source>
</reference>
<dbReference type="RefSeq" id="WP_121806111.1">
    <property type="nucleotide sequence ID" value="NZ_RDBE01000007.1"/>
</dbReference>
<dbReference type="AlphaFoldDB" id="A0A3L8P217"/>